<accession>A0A2C6KQG3</accession>
<reference evidence="11 12" key="1">
    <citation type="journal article" date="2017" name="Int. J. Parasitol.">
        <title>The genome of the protozoan parasite Cystoisospora suis and a reverse vaccinology approach to identify vaccine candidates.</title>
        <authorList>
            <person name="Palmieri N."/>
            <person name="Shrestha A."/>
            <person name="Ruttkowski B."/>
            <person name="Beck T."/>
            <person name="Vogl C."/>
            <person name="Tomley F."/>
            <person name="Blake D.P."/>
            <person name="Joachim A."/>
        </authorList>
    </citation>
    <scope>NUCLEOTIDE SEQUENCE [LARGE SCALE GENOMIC DNA]</scope>
    <source>
        <strain evidence="11 12">Wien I</strain>
    </source>
</reference>
<dbReference type="GO" id="GO:0032259">
    <property type="term" value="P:methylation"/>
    <property type="evidence" value="ECO:0007669"/>
    <property type="project" value="UniProtKB-KW"/>
</dbReference>
<dbReference type="GO" id="GO:0005737">
    <property type="term" value="C:cytoplasm"/>
    <property type="evidence" value="ECO:0007669"/>
    <property type="project" value="TreeGrafter"/>
</dbReference>
<evidence type="ECO:0000256" key="3">
    <source>
        <dbReference type="ARBA" id="ARBA00022679"/>
    </source>
</evidence>
<dbReference type="EC" id="2.1.1.244" evidence="5"/>
<dbReference type="InterPro" id="IPR029063">
    <property type="entry name" value="SAM-dependent_MTases_sf"/>
</dbReference>
<dbReference type="SUPFAM" id="SSF53335">
    <property type="entry name" value="S-adenosyl-L-methionine-dependent methyltransferases"/>
    <property type="match status" value="1"/>
</dbReference>
<evidence type="ECO:0000256" key="7">
    <source>
        <dbReference type="ARBA" id="ARBA00043129"/>
    </source>
</evidence>
<proteinExistence type="inferred from homology"/>
<comment type="caution">
    <text evidence="11">The sequence shown here is derived from an EMBL/GenBank/DDBJ whole genome shotgun (WGS) entry which is preliminary data.</text>
</comment>
<organism evidence="11 12">
    <name type="scientific">Cystoisospora suis</name>
    <dbReference type="NCBI Taxonomy" id="483139"/>
    <lineage>
        <taxon>Eukaryota</taxon>
        <taxon>Sar</taxon>
        <taxon>Alveolata</taxon>
        <taxon>Apicomplexa</taxon>
        <taxon>Conoidasida</taxon>
        <taxon>Coccidia</taxon>
        <taxon>Eucoccidiorida</taxon>
        <taxon>Eimeriorina</taxon>
        <taxon>Sarcocystidae</taxon>
        <taxon>Cystoisospora</taxon>
    </lineage>
</organism>
<dbReference type="Pfam" id="PF05891">
    <property type="entry name" value="Methyltransf_PK"/>
    <property type="match status" value="1"/>
</dbReference>
<comment type="catalytic activity">
    <reaction evidence="8">
        <text>N-terminal L-seryl-L-prolyl-L-lysyl-[protein] + 3 S-adenosyl-L-methionine = N-terminal N,N,N-trimethyl-L-seryl-L-prolyl-L-lysyl-[protein] + 3 S-adenosyl-L-homocysteine + 3 H(+)</text>
        <dbReference type="Rhea" id="RHEA:54724"/>
        <dbReference type="Rhea" id="RHEA-COMP:13789"/>
        <dbReference type="Rhea" id="RHEA-COMP:13973"/>
        <dbReference type="ChEBI" id="CHEBI:15378"/>
        <dbReference type="ChEBI" id="CHEBI:57856"/>
        <dbReference type="ChEBI" id="CHEBI:59789"/>
        <dbReference type="ChEBI" id="CHEBI:138061"/>
        <dbReference type="ChEBI" id="CHEBI:138317"/>
        <dbReference type="EC" id="2.1.1.244"/>
    </reaction>
</comment>
<evidence type="ECO:0000256" key="1">
    <source>
        <dbReference type="ARBA" id="ARBA00009059"/>
    </source>
</evidence>
<keyword evidence="2" id="KW-0489">Methyltransferase</keyword>
<dbReference type="GeneID" id="94430843"/>
<evidence type="ECO:0000256" key="5">
    <source>
        <dbReference type="ARBA" id="ARBA00039112"/>
    </source>
</evidence>
<dbReference type="GO" id="GO:0071885">
    <property type="term" value="F:N-terminal protein N-methyltransferase activity"/>
    <property type="evidence" value="ECO:0007669"/>
    <property type="project" value="UniProtKB-EC"/>
</dbReference>
<sequence length="134" mass="15760">MEKFLSEARNYVKSERLKDLYQTPLQNFTPEKTYDCFWLQWSILYLTDADLVDLLKRCSACLNPSGVICVKENVSGEGSGFMIDKTDNSIMRTDQQYRDLFKKANLRLLFDMKQPNFPKSLYPVYMYCLRPLAK</sequence>
<dbReference type="InterPro" id="IPR008576">
    <property type="entry name" value="MeTrfase_NTM1"/>
</dbReference>
<keyword evidence="12" id="KW-1185">Reference proteome</keyword>
<dbReference type="OrthoDB" id="1298661at2759"/>
<dbReference type="RefSeq" id="XP_067920398.1">
    <property type="nucleotide sequence ID" value="XM_068067632.1"/>
</dbReference>
<keyword evidence="4" id="KW-0949">S-adenosyl-L-methionine</keyword>
<keyword evidence="3" id="KW-0808">Transferase</keyword>
<dbReference type="PANTHER" id="PTHR12753:SF0">
    <property type="entry name" value="ALPHA N-TERMINAL PROTEIN METHYLTRANSFERASE 1"/>
    <property type="match status" value="1"/>
</dbReference>
<dbReference type="AlphaFoldDB" id="A0A2C6KQG3"/>
<evidence type="ECO:0000313" key="11">
    <source>
        <dbReference type="EMBL" id="PHJ18692.1"/>
    </source>
</evidence>
<dbReference type="EMBL" id="MIGC01003948">
    <property type="protein sequence ID" value="PHJ18692.1"/>
    <property type="molecule type" value="Genomic_DNA"/>
</dbReference>
<dbReference type="VEuPathDB" id="ToxoDB:CSUI_007487"/>
<evidence type="ECO:0000256" key="4">
    <source>
        <dbReference type="ARBA" id="ARBA00022691"/>
    </source>
</evidence>
<name>A0A2C6KQG3_9APIC</name>
<protein>
    <recommendedName>
        <fullName evidence="6">Alpha N-terminal protein methyltransferase 1</fullName>
        <ecNumber evidence="5">2.1.1.244</ecNumber>
    </recommendedName>
    <alternativeName>
        <fullName evidence="7">X-Pro-Lys N-terminal protein methyltransferase 1</fullName>
    </alternativeName>
</protein>
<dbReference type="PANTHER" id="PTHR12753">
    <property type="entry name" value="AD-003 - RELATED"/>
    <property type="match status" value="1"/>
</dbReference>
<evidence type="ECO:0000313" key="12">
    <source>
        <dbReference type="Proteomes" id="UP000221165"/>
    </source>
</evidence>
<dbReference type="Gene3D" id="3.40.50.150">
    <property type="entry name" value="Vaccinia Virus protein VP39"/>
    <property type="match status" value="1"/>
</dbReference>
<evidence type="ECO:0000256" key="2">
    <source>
        <dbReference type="ARBA" id="ARBA00022603"/>
    </source>
</evidence>
<evidence type="ECO:0000256" key="8">
    <source>
        <dbReference type="ARBA" id="ARBA00047306"/>
    </source>
</evidence>
<gene>
    <name evidence="11" type="ORF">CSUI_007487</name>
</gene>
<evidence type="ECO:0000256" key="10">
    <source>
        <dbReference type="ARBA" id="ARBA00048167"/>
    </source>
</evidence>
<evidence type="ECO:0000256" key="9">
    <source>
        <dbReference type="ARBA" id="ARBA00047885"/>
    </source>
</evidence>
<comment type="catalytic activity">
    <reaction evidence="10">
        <text>N-terminal L-alanyl-L-prolyl-L-lysyl-[protein] + 3 S-adenosyl-L-methionine = N-terminal N,N,N-trimethyl-L-alanyl-L-prolyl-L-lysyl-[protein] + 3 S-adenosyl-L-homocysteine + 3 H(+)</text>
        <dbReference type="Rhea" id="RHEA:54712"/>
        <dbReference type="Rhea" id="RHEA-COMP:13785"/>
        <dbReference type="Rhea" id="RHEA-COMP:13971"/>
        <dbReference type="ChEBI" id="CHEBI:15378"/>
        <dbReference type="ChEBI" id="CHEBI:57856"/>
        <dbReference type="ChEBI" id="CHEBI:59789"/>
        <dbReference type="ChEBI" id="CHEBI:138057"/>
        <dbReference type="ChEBI" id="CHEBI:138315"/>
        <dbReference type="EC" id="2.1.1.244"/>
    </reaction>
</comment>
<evidence type="ECO:0000256" key="6">
    <source>
        <dbReference type="ARBA" id="ARBA00039449"/>
    </source>
</evidence>
<comment type="similarity">
    <text evidence="1">Belongs to the methyltransferase superfamily. NTM1 family.</text>
</comment>
<dbReference type="Proteomes" id="UP000221165">
    <property type="component" value="Unassembled WGS sequence"/>
</dbReference>
<comment type="catalytic activity">
    <reaction evidence="9">
        <text>N-terminal L-prolyl-L-prolyl-L-lysyl-[protein] + 2 S-adenosyl-L-methionine = N-terminal N,N-dimethyl-L-prolyl-L-prolyl-L-lysyl-[protein] + 2 S-adenosyl-L-homocysteine + 2 H(+)</text>
        <dbReference type="Rhea" id="RHEA:54736"/>
        <dbReference type="Rhea" id="RHEA-COMP:13787"/>
        <dbReference type="Rhea" id="RHEA-COMP:13974"/>
        <dbReference type="ChEBI" id="CHEBI:15378"/>
        <dbReference type="ChEBI" id="CHEBI:57856"/>
        <dbReference type="ChEBI" id="CHEBI:59789"/>
        <dbReference type="ChEBI" id="CHEBI:138059"/>
        <dbReference type="ChEBI" id="CHEBI:138318"/>
        <dbReference type="EC" id="2.1.1.244"/>
    </reaction>
</comment>